<evidence type="ECO:0000313" key="10">
    <source>
        <dbReference type="Proteomes" id="UP001162131"/>
    </source>
</evidence>
<keyword evidence="4" id="KW-0862">Zinc</keyword>
<evidence type="ECO:0000256" key="5">
    <source>
        <dbReference type="ARBA" id="ARBA00022840"/>
    </source>
</evidence>
<dbReference type="SUPFAM" id="SSF57850">
    <property type="entry name" value="RING/U-box"/>
    <property type="match status" value="1"/>
</dbReference>
<dbReference type="GO" id="GO:0005634">
    <property type="term" value="C:nucleus"/>
    <property type="evidence" value="ECO:0007669"/>
    <property type="project" value="TreeGrafter"/>
</dbReference>
<proteinExistence type="predicted"/>
<evidence type="ECO:0000256" key="6">
    <source>
        <dbReference type="PROSITE-ProRule" id="PRU00175"/>
    </source>
</evidence>
<dbReference type="InterPro" id="IPR029067">
    <property type="entry name" value="CDC48_domain_2-like_sf"/>
</dbReference>
<protein>
    <recommendedName>
        <fullName evidence="8">RING-type domain-containing protein</fullName>
    </recommendedName>
</protein>
<keyword evidence="2" id="KW-0547">Nucleotide-binding</keyword>
<dbReference type="InterPro" id="IPR013083">
    <property type="entry name" value="Znf_RING/FYVE/PHD"/>
</dbReference>
<feature type="domain" description="RING-type" evidence="8">
    <location>
        <begin position="453"/>
        <end position="494"/>
    </location>
</feature>
<evidence type="ECO:0000313" key="9">
    <source>
        <dbReference type="EMBL" id="CAG9321060.1"/>
    </source>
</evidence>
<comment type="caution">
    <text evidence="9">The sequence shown here is derived from an EMBL/GenBank/DDBJ whole genome shotgun (WGS) entry which is preliminary data.</text>
</comment>
<reference evidence="9" key="1">
    <citation type="submission" date="2021-09" db="EMBL/GenBank/DDBJ databases">
        <authorList>
            <consortium name="AG Swart"/>
            <person name="Singh M."/>
            <person name="Singh A."/>
            <person name="Seah K."/>
            <person name="Emmerich C."/>
        </authorList>
    </citation>
    <scope>NUCLEOTIDE SEQUENCE</scope>
    <source>
        <strain evidence="9">ATCC30299</strain>
    </source>
</reference>
<sequence length="499" mass="55886">MGNNRSRLSDNPPSIQAPQARPNTFIPAYHKPLSSGIWESSGSGKTRRSAHIQSSNYSNCGLIEEAPKASNLYVNCPQCASLAYDGGLCKRVKCERCGIYFRRDDDENIREESPPPSSNFEEVFQECNNVPGSEEIGELVTITLGLFREGVPAEFMIGGKPNFPVIFGYYLGPYFQKRLRCLGIGDYFSYGDAKFKVLGAYPSFGLVKNQTVIFCFDILTEHPISRVQILPIRPSIINEEIYKSSLRPFFKRRPRHIHTGQYLYLNSMNFMVVQGQPIDGIVNPNTQFFFQGEPLDIIHTVSLTPLIEDLPSSYQRLSQSALIEEVLNSFIMPFVQGVRRVVTQDQIININGVGFMVTDCYPPRGVIDDFTQIVYDGSFGSRIPPSFEQILSLGSRGLTDQQMLALARQVVELEQVMRAMGQQQIQGASQDAIAMLPTHKIAVIPEDPEAAKCMVCLSEYGIGEEVKTLPCFHMFHTACVNEWLQRSTLCPLCKTPIDS</sequence>
<dbReference type="SMART" id="SM00184">
    <property type="entry name" value="RING"/>
    <property type="match status" value="1"/>
</dbReference>
<evidence type="ECO:0000256" key="2">
    <source>
        <dbReference type="ARBA" id="ARBA00022741"/>
    </source>
</evidence>
<organism evidence="9 10">
    <name type="scientific">Blepharisma stoltei</name>
    <dbReference type="NCBI Taxonomy" id="1481888"/>
    <lineage>
        <taxon>Eukaryota</taxon>
        <taxon>Sar</taxon>
        <taxon>Alveolata</taxon>
        <taxon>Ciliophora</taxon>
        <taxon>Postciliodesmatophora</taxon>
        <taxon>Heterotrichea</taxon>
        <taxon>Heterotrichida</taxon>
        <taxon>Blepharismidae</taxon>
        <taxon>Blepharisma</taxon>
    </lineage>
</organism>
<evidence type="ECO:0000256" key="7">
    <source>
        <dbReference type="SAM" id="MobiDB-lite"/>
    </source>
</evidence>
<dbReference type="GO" id="GO:0008270">
    <property type="term" value="F:zinc ion binding"/>
    <property type="evidence" value="ECO:0007669"/>
    <property type="project" value="UniProtKB-KW"/>
</dbReference>
<keyword evidence="10" id="KW-1185">Reference proteome</keyword>
<dbReference type="EMBL" id="CAJZBQ010000027">
    <property type="protein sequence ID" value="CAG9321060.1"/>
    <property type="molecule type" value="Genomic_DNA"/>
</dbReference>
<keyword evidence="1" id="KW-0479">Metal-binding</keyword>
<dbReference type="Gene3D" id="3.10.330.10">
    <property type="match status" value="3"/>
</dbReference>
<dbReference type="GO" id="GO:0005524">
    <property type="term" value="F:ATP binding"/>
    <property type="evidence" value="ECO:0007669"/>
    <property type="project" value="UniProtKB-KW"/>
</dbReference>
<dbReference type="GO" id="GO:0061630">
    <property type="term" value="F:ubiquitin protein ligase activity"/>
    <property type="evidence" value="ECO:0007669"/>
    <property type="project" value="TreeGrafter"/>
</dbReference>
<evidence type="ECO:0000256" key="3">
    <source>
        <dbReference type="ARBA" id="ARBA00022771"/>
    </source>
</evidence>
<dbReference type="PANTHER" id="PTHR45931:SF3">
    <property type="entry name" value="RING ZINC FINGER-CONTAINING PROTEIN"/>
    <property type="match status" value="1"/>
</dbReference>
<keyword evidence="3 6" id="KW-0863">Zinc-finger</keyword>
<feature type="compositionally biased region" description="Polar residues" evidence="7">
    <location>
        <begin position="1"/>
        <end position="17"/>
    </location>
</feature>
<accession>A0AAU9J779</accession>
<dbReference type="PANTHER" id="PTHR45931">
    <property type="entry name" value="SI:CH211-59O9.10"/>
    <property type="match status" value="1"/>
</dbReference>
<dbReference type="SUPFAM" id="SSF54585">
    <property type="entry name" value="Cdc48 domain 2-like"/>
    <property type="match status" value="1"/>
</dbReference>
<dbReference type="InterPro" id="IPR001841">
    <property type="entry name" value="Znf_RING"/>
</dbReference>
<evidence type="ECO:0000256" key="1">
    <source>
        <dbReference type="ARBA" id="ARBA00022723"/>
    </source>
</evidence>
<dbReference type="InterPro" id="IPR051834">
    <property type="entry name" value="RING_finger_E3_ligase"/>
</dbReference>
<name>A0AAU9J779_9CILI</name>
<gene>
    <name evidence="9" type="ORF">BSTOLATCC_MIC27632</name>
</gene>
<dbReference type="Proteomes" id="UP001162131">
    <property type="component" value="Unassembled WGS sequence"/>
</dbReference>
<dbReference type="Gene3D" id="3.30.40.10">
    <property type="entry name" value="Zinc/RING finger domain, C3HC4 (zinc finger)"/>
    <property type="match status" value="1"/>
</dbReference>
<dbReference type="PROSITE" id="PS50089">
    <property type="entry name" value="ZF_RING_2"/>
    <property type="match status" value="1"/>
</dbReference>
<dbReference type="GO" id="GO:0006511">
    <property type="term" value="P:ubiquitin-dependent protein catabolic process"/>
    <property type="evidence" value="ECO:0007669"/>
    <property type="project" value="TreeGrafter"/>
</dbReference>
<evidence type="ECO:0000256" key="4">
    <source>
        <dbReference type="ARBA" id="ARBA00022833"/>
    </source>
</evidence>
<keyword evidence="5" id="KW-0067">ATP-binding</keyword>
<dbReference type="AlphaFoldDB" id="A0AAU9J779"/>
<dbReference type="Pfam" id="PF13639">
    <property type="entry name" value="zf-RING_2"/>
    <property type="match status" value="1"/>
</dbReference>
<feature type="region of interest" description="Disordered" evidence="7">
    <location>
        <begin position="1"/>
        <end position="21"/>
    </location>
</feature>
<evidence type="ECO:0000259" key="8">
    <source>
        <dbReference type="PROSITE" id="PS50089"/>
    </source>
</evidence>